<dbReference type="CDD" id="cd00590">
    <property type="entry name" value="RRM_SF"/>
    <property type="match status" value="1"/>
</dbReference>
<evidence type="ECO:0000259" key="1">
    <source>
        <dbReference type="SMART" id="SM00361"/>
    </source>
</evidence>
<sequence>MKSSKKVIADIVNRTTKSGIIAGNKGRHKDINWSSNNGHDSLGLRYKCYNPSLIKQDFIDLLPPDKRSSIEFNFLKKRDPKYFQFNDTYYLFFKNHIDLNTYYNDTAMGKINKMRVHFFPMGPDTSSSPHNNVKKLMEFEKIHNLLNKYSKNLYNAFESKEKYFDGLEDNLDVTTEYDMKTINEIESKSVLVWNLPITTGDEHLKNIFWFYDIKHCFKLFWNDKNLGSKLSSLHYFAFNNPIDAEKFKNNFHGTFFNDDINHKMLIDKL</sequence>
<organism evidence="2 3">
    <name type="scientific">Maudiozyma exigua</name>
    <name type="common">Yeast</name>
    <name type="synonym">Kazachstania exigua</name>
    <dbReference type="NCBI Taxonomy" id="34358"/>
    <lineage>
        <taxon>Eukaryota</taxon>
        <taxon>Fungi</taxon>
        <taxon>Dikarya</taxon>
        <taxon>Ascomycota</taxon>
        <taxon>Saccharomycotina</taxon>
        <taxon>Saccharomycetes</taxon>
        <taxon>Saccharomycetales</taxon>
        <taxon>Saccharomycetaceae</taxon>
        <taxon>Maudiozyma</taxon>
    </lineage>
</organism>
<accession>A0A9P6WGC5</accession>
<evidence type="ECO:0000313" key="2">
    <source>
        <dbReference type="EMBL" id="KAG0671940.1"/>
    </source>
</evidence>
<keyword evidence="3" id="KW-1185">Reference proteome</keyword>
<dbReference type="OrthoDB" id="4062764at2759"/>
<dbReference type="EMBL" id="PUHR01000006">
    <property type="protein sequence ID" value="KAG0671940.1"/>
    <property type="molecule type" value="Genomic_DNA"/>
</dbReference>
<feature type="domain" description="RNA recognition motif" evidence="1">
    <location>
        <begin position="189"/>
        <end position="264"/>
    </location>
</feature>
<comment type="caution">
    <text evidence="2">The sequence shown here is derived from an EMBL/GenBank/DDBJ whole genome shotgun (WGS) entry which is preliminary data.</text>
</comment>
<name>A0A9P6WGC5_MAUEX</name>
<dbReference type="SUPFAM" id="SSF54928">
    <property type="entry name" value="RNA-binding domain, RBD"/>
    <property type="match status" value="1"/>
</dbReference>
<gene>
    <name evidence="2" type="ORF">C6P45_004408</name>
</gene>
<dbReference type="AlphaFoldDB" id="A0A9P6WGC5"/>
<reference evidence="2 3" key="1">
    <citation type="submission" date="2020-11" db="EMBL/GenBank/DDBJ databases">
        <title>Kefir isolates.</title>
        <authorList>
            <person name="Marcisauskas S."/>
            <person name="Kim Y."/>
            <person name="Blasche S."/>
        </authorList>
    </citation>
    <scope>NUCLEOTIDE SEQUENCE [LARGE SCALE GENOMIC DNA]</scope>
    <source>
        <strain evidence="2 3">OG2</strain>
    </source>
</reference>
<proteinExistence type="predicted"/>
<protein>
    <recommendedName>
        <fullName evidence="1">RNA recognition motif domain-containing protein</fullName>
    </recommendedName>
</protein>
<dbReference type="SMART" id="SM00361">
    <property type="entry name" value="RRM_1"/>
    <property type="match status" value="1"/>
</dbReference>
<dbReference type="InterPro" id="IPR003954">
    <property type="entry name" value="RRM_euk-type"/>
</dbReference>
<evidence type="ECO:0000313" key="3">
    <source>
        <dbReference type="Proteomes" id="UP000750334"/>
    </source>
</evidence>
<dbReference type="InterPro" id="IPR035979">
    <property type="entry name" value="RBD_domain_sf"/>
</dbReference>
<dbReference type="GO" id="GO:0003676">
    <property type="term" value="F:nucleic acid binding"/>
    <property type="evidence" value="ECO:0007669"/>
    <property type="project" value="InterPro"/>
</dbReference>
<dbReference type="Proteomes" id="UP000750334">
    <property type="component" value="Unassembled WGS sequence"/>
</dbReference>